<keyword evidence="12" id="KW-0460">Magnesium</keyword>
<dbReference type="SUPFAM" id="SSF53623">
    <property type="entry name" value="MurD-like peptide ligases, catalytic domain"/>
    <property type="match status" value="1"/>
</dbReference>
<keyword evidence="11 21" id="KW-0067">ATP-binding</keyword>
<dbReference type="InterPro" id="IPR013221">
    <property type="entry name" value="Mur_ligase_cen"/>
</dbReference>
<feature type="domain" description="Mur ligase central" evidence="23">
    <location>
        <begin position="51"/>
        <end position="271"/>
    </location>
</feature>
<keyword evidence="10 21" id="KW-0547">Nucleotide-binding</keyword>
<evidence type="ECO:0000256" key="12">
    <source>
        <dbReference type="ARBA" id="ARBA00022842"/>
    </source>
</evidence>
<comment type="function">
    <text evidence="1">Functions in two distinct reactions of the de novo folate biosynthetic pathway. Catalyzes the addition of a glutamate residue to dihydropteroate (7,8-dihydropteroate or H2Pte) to form dihydrofolate (7,8-dihydrofolate monoglutamate or H2Pte-Glu). Also catalyzes successive additions of L-glutamate to tetrahydrofolate or 10-formyltetrahydrofolate or 5,10-methylenetetrahydrofolate, leading to folylpolyglutamate derivatives.</text>
</comment>
<keyword evidence="13" id="KW-0289">Folate biosynthesis</keyword>
<dbReference type="EC" id="6.3.2.17" evidence="6"/>
<dbReference type="InterPro" id="IPR018109">
    <property type="entry name" value="Folylpolyglutamate_synth_CS"/>
</dbReference>
<evidence type="ECO:0000256" key="2">
    <source>
        <dbReference type="ARBA" id="ARBA00004799"/>
    </source>
</evidence>
<evidence type="ECO:0000256" key="8">
    <source>
        <dbReference type="ARBA" id="ARBA00022598"/>
    </source>
</evidence>
<dbReference type="Pfam" id="PF08245">
    <property type="entry name" value="Mur_ligase_M"/>
    <property type="match status" value="1"/>
</dbReference>
<evidence type="ECO:0000256" key="14">
    <source>
        <dbReference type="ARBA" id="ARBA00030048"/>
    </source>
</evidence>
<dbReference type="PANTHER" id="PTHR11136">
    <property type="entry name" value="FOLYLPOLYGLUTAMATE SYNTHASE-RELATED"/>
    <property type="match status" value="1"/>
</dbReference>
<evidence type="ECO:0000256" key="9">
    <source>
        <dbReference type="ARBA" id="ARBA00022723"/>
    </source>
</evidence>
<sequence length="430" mass="48091">MTYAETIEFLYSKLPAFQKIGSKALKPKMTNIIELCERLDNPQKSFKTIHVAGTNGKGSSSHLLASVLQQSGYKVGLYTSPHLRDFRERFKINGLDVSESYVIDFVEKIKPLLEEIKPSFFEMTVALAFSYFAVEKVDIAVIEVGLGGRYDSTNVILPEVCLITNIGFDHQDILGDTLAKIAFEKAGIIKENTPVIISEYHPETKDVFIKEAELKNANIQFVSQELSVQSIDMQPDSLKFSLSLNSTKEVFNIDSGLIGEYQIHNIQGVILTVLELQKQGWEITKNDILVGVKCVIQNTNLKGRWQSLNSKPLVICDTGHNEHAIAITSKRILAQNAREKVFILGFVKDKDSKAILSYFPRNAKYILCTFDSFRSLNVSELETLSQENNLNAAIFEDVNEALESALKNASAEDFIFIGGSTYLVAELKKL</sequence>
<feature type="domain" description="Mur ligase C-terminal" evidence="22">
    <location>
        <begin position="303"/>
        <end position="420"/>
    </location>
</feature>
<evidence type="ECO:0000256" key="7">
    <source>
        <dbReference type="ARBA" id="ARBA00019357"/>
    </source>
</evidence>
<dbReference type="Gene3D" id="3.40.1190.10">
    <property type="entry name" value="Mur-like, catalytic domain"/>
    <property type="match status" value="1"/>
</dbReference>
<dbReference type="EC" id="6.3.2.12" evidence="5"/>
<dbReference type="InterPro" id="IPR001645">
    <property type="entry name" value="Folylpolyglutamate_synth"/>
</dbReference>
<comment type="similarity">
    <text evidence="4 21">Belongs to the folylpolyglutamate synthase family.</text>
</comment>
<evidence type="ECO:0000256" key="1">
    <source>
        <dbReference type="ARBA" id="ARBA00002714"/>
    </source>
</evidence>
<organism evidence="24 25">
    <name type="scientific">Lacihabitans lacunae</name>
    <dbReference type="NCBI Taxonomy" id="1028214"/>
    <lineage>
        <taxon>Bacteria</taxon>
        <taxon>Pseudomonadati</taxon>
        <taxon>Bacteroidota</taxon>
        <taxon>Cytophagia</taxon>
        <taxon>Cytophagales</taxon>
        <taxon>Leadbetterellaceae</taxon>
        <taxon>Lacihabitans</taxon>
    </lineage>
</organism>
<evidence type="ECO:0000256" key="4">
    <source>
        <dbReference type="ARBA" id="ARBA00008276"/>
    </source>
</evidence>
<keyword evidence="8 21" id="KW-0436">Ligase</keyword>
<dbReference type="Pfam" id="PF02875">
    <property type="entry name" value="Mur_ligase_C"/>
    <property type="match status" value="1"/>
</dbReference>
<evidence type="ECO:0000256" key="5">
    <source>
        <dbReference type="ARBA" id="ARBA00013023"/>
    </source>
</evidence>
<protein>
    <recommendedName>
        <fullName evidence="7">Dihydrofolate synthase/folylpolyglutamate synthase</fullName>
        <ecNumber evidence="5">6.3.2.12</ecNumber>
        <ecNumber evidence="6">6.3.2.17</ecNumber>
    </recommendedName>
    <alternativeName>
        <fullName evidence="16">Folylpoly-gamma-glutamate synthetase-dihydrofolate synthetase</fullName>
    </alternativeName>
    <alternativeName>
        <fullName evidence="14">Folylpolyglutamate synthetase</fullName>
    </alternativeName>
    <alternativeName>
        <fullName evidence="15">Tetrahydrofolylpolyglutamate synthase</fullName>
    </alternativeName>
</protein>
<dbReference type="PANTHER" id="PTHR11136:SF0">
    <property type="entry name" value="DIHYDROFOLATE SYNTHETASE-RELATED"/>
    <property type="match status" value="1"/>
</dbReference>
<evidence type="ECO:0000313" key="25">
    <source>
        <dbReference type="Proteomes" id="UP001595616"/>
    </source>
</evidence>
<evidence type="ECO:0000256" key="15">
    <source>
        <dbReference type="ARBA" id="ARBA00030592"/>
    </source>
</evidence>
<dbReference type="NCBIfam" id="TIGR01499">
    <property type="entry name" value="folC"/>
    <property type="match status" value="1"/>
</dbReference>
<dbReference type="SUPFAM" id="SSF53244">
    <property type="entry name" value="MurD-like peptide ligases, peptide-binding domain"/>
    <property type="match status" value="1"/>
</dbReference>
<comment type="pathway">
    <text evidence="2">Cofactor biosynthesis; tetrahydrofolate biosynthesis; 7,8-dihydrofolate from 2-amino-4-hydroxy-6-hydroxymethyl-7,8-dihydropteridine diphosphate and 4-aminobenzoate: step 2/2.</text>
</comment>
<evidence type="ECO:0000256" key="10">
    <source>
        <dbReference type="ARBA" id="ARBA00022741"/>
    </source>
</evidence>
<accession>A0ABV7YV23</accession>
<dbReference type="GO" id="GO:0016874">
    <property type="term" value="F:ligase activity"/>
    <property type="evidence" value="ECO:0007669"/>
    <property type="project" value="UniProtKB-KW"/>
</dbReference>
<dbReference type="RefSeq" id="WP_379835562.1">
    <property type="nucleotide sequence ID" value="NZ_JBHRYQ010000001.1"/>
</dbReference>
<evidence type="ECO:0000256" key="17">
    <source>
        <dbReference type="ARBA" id="ARBA00047493"/>
    </source>
</evidence>
<evidence type="ECO:0000256" key="13">
    <source>
        <dbReference type="ARBA" id="ARBA00022909"/>
    </source>
</evidence>
<keyword evidence="25" id="KW-1185">Reference proteome</keyword>
<proteinExistence type="inferred from homology"/>
<dbReference type="InterPro" id="IPR004101">
    <property type="entry name" value="Mur_ligase_C"/>
</dbReference>
<evidence type="ECO:0000313" key="24">
    <source>
        <dbReference type="EMBL" id="MFC3809916.1"/>
    </source>
</evidence>
<evidence type="ECO:0000256" key="19">
    <source>
        <dbReference type="ARBA" id="ARBA00049035"/>
    </source>
</evidence>
<comment type="catalytic activity">
    <reaction evidence="19">
        <text>(6R)-5,10-methylenetetrahydrofolyl-(gamma-L-Glu)(n) + L-glutamate + ATP = (6R)-5,10-methylenetetrahydrofolyl-(gamma-L-Glu)(n+1) + ADP + phosphate + H(+)</text>
        <dbReference type="Rhea" id="RHEA:51912"/>
        <dbReference type="Rhea" id="RHEA-COMP:13257"/>
        <dbReference type="Rhea" id="RHEA-COMP:13258"/>
        <dbReference type="ChEBI" id="CHEBI:15378"/>
        <dbReference type="ChEBI" id="CHEBI:29985"/>
        <dbReference type="ChEBI" id="CHEBI:30616"/>
        <dbReference type="ChEBI" id="CHEBI:43474"/>
        <dbReference type="ChEBI" id="CHEBI:136572"/>
        <dbReference type="ChEBI" id="CHEBI:456216"/>
        <dbReference type="EC" id="6.3.2.17"/>
    </reaction>
</comment>
<evidence type="ECO:0000259" key="23">
    <source>
        <dbReference type="Pfam" id="PF08245"/>
    </source>
</evidence>
<evidence type="ECO:0000256" key="11">
    <source>
        <dbReference type="ARBA" id="ARBA00022840"/>
    </source>
</evidence>
<dbReference type="PROSITE" id="PS01011">
    <property type="entry name" value="FOLYLPOLYGLU_SYNT_1"/>
    <property type="match status" value="1"/>
</dbReference>
<evidence type="ECO:0000256" key="21">
    <source>
        <dbReference type="PIRNR" id="PIRNR001563"/>
    </source>
</evidence>
<comment type="caution">
    <text evidence="24">The sequence shown here is derived from an EMBL/GenBank/DDBJ whole genome shotgun (WGS) entry which is preliminary data.</text>
</comment>
<evidence type="ECO:0000256" key="18">
    <source>
        <dbReference type="ARBA" id="ARBA00047808"/>
    </source>
</evidence>
<dbReference type="InterPro" id="IPR036615">
    <property type="entry name" value="Mur_ligase_C_dom_sf"/>
</dbReference>
<reference evidence="25" key="1">
    <citation type="journal article" date="2019" name="Int. J. Syst. Evol. Microbiol.">
        <title>The Global Catalogue of Microorganisms (GCM) 10K type strain sequencing project: providing services to taxonomists for standard genome sequencing and annotation.</title>
        <authorList>
            <consortium name="The Broad Institute Genomics Platform"/>
            <consortium name="The Broad Institute Genome Sequencing Center for Infectious Disease"/>
            <person name="Wu L."/>
            <person name="Ma J."/>
        </authorList>
    </citation>
    <scope>NUCLEOTIDE SEQUENCE [LARGE SCALE GENOMIC DNA]</scope>
    <source>
        <strain evidence="25">CECT 7956</strain>
    </source>
</reference>
<dbReference type="PROSITE" id="PS01012">
    <property type="entry name" value="FOLYLPOLYGLU_SYNT_2"/>
    <property type="match status" value="1"/>
</dbReference>
<comment type="catalytic activity">
    <reaction evidence="17">
        <text>(6S)-5,6,7,8-tetrahydrofolyl-(gamma-L-Glu)(n) + L-glutamate + ATP = (6S)-5,6,7,8-tetrahydrofolyl-(gamma-L-Glu)(n+1) + ADP + phosphate + H(+)</text>
        <dbReference type="Rhea" id="RHEA:10580"/>
        <dbReference type="Rhea" id="RHEA-COMP:14738"/>
        <dbReference type="Rhea" id="RHEA-COMP:14740"/>
        <dbReference type="ChEBI" id="CHEBI:15378"/>
        <dbReference type="ChEBI" id="CHEBI:29985"/>
        <dbReference type="ChEBI" id="CHEBI:30616"/>
        <dbReference type="ChEBI" id="CHEBI:43474"/>
        <dbReference type="ChEBI" id="CHEBI:141005"/>
        <dbReference type="ChEBI" id="CHEBI:456216"/>
        <dbReference type="EC" id="6.3.2.17"/>
    </reaction>
</comment>
<dbReference type="PIRSF" id="PIRSF001563">
    <property type="entry name" value="Folylpolyglu_synth"/>
    <property type="match status" value="1"/>
</dbReference>
<dbReference type="Gene3D" id="3.90.190.20">
    <property type="entry name" value="Mur ligase, C-terminal domain"/>
    <property type="match status" value="1"/>
</dbReference>
<evidence type="ECO:0000256" key="16">
    <source>
        <dbReference type="ARBA" id="ARBA00032510"/>
    </source>
</evidence>
<name>A0ABV7YV23_9BACT</name>
<gene>
    <name evidence="24" type="ORF">ACFOOI_04575</name>
</gene>
<comment type="catalytic activity">
    <reaction evidence="18">
        <text>10-formyltetrahydrofolyl-(gamma-L-Glu)(n) + L-glutamate + ATP = 10-formyltetrahydrofolyl-(gamma-L-Glu)(n+1) + ADP + phosphate + H(+)</text>
        <dbReference type="Rhea" id="RHEA:51904"/>
        <dbReference type="Rhea" id="RHEA-COMP:13088"/>
        <dbReference type="Rhea" id="RHEA-COMP:14300"/>
        <dbReference type="ChEBI" id="CHEBI:15378"/>
        <dbReference type="ChEBI" id="CHEBI:29985"/>
        <dbReference type="ChEBI" id="CHEBI:30616"/>
        <dbReference type="ChEBI" id="CHEBI:43474"/>
        <dbReference type="ChEBI" id="CHEBI:134413"/>
        <dbReference type="ChEBI" id="CHEBI:456216"/>
        <dbReference type="EC" id="6.3.2.17"/>
    </reaction>
</comment>
<dbReference type="EMBL" id="JBHRYQ010000001">
    <property type="protein sequence ID" value="MFC3809916.1"/>
    <property type="molecule type" value="Genomic_DNA"/>
</dbReference>
<comment type="pathway">
    <text evidence="3">Cofactor biosynthesis; tetrahydrofolylpolyglutamate biosynthesis.</text>
</comment>
<evidence type="ECO:0000256" key="20">
    <source>
        <dbReference type="ARBA" id="ARBA00049161"/>
    </source>
</evidence>
<comment type="catalytic activity">
    <reaction evidence="20">
        <text>7,8-dihydropteroate + L-glutamate + ATP = 7,8-dihydrofolate + ADP + phosphate + H(+)</text>
        <dbReference type="Rhea" id="RHEA:23584"/>
        <dbReference type="ChEBI" id="CHEBI:15378"/>
        <dbReference type="ChEBI" id="CHEBI:17839"/>
        <dbReference type="ChEBI" id="CHEBI:29985"/>
        <dbReference type="ChEBI" id="CHEBI:30616"/>
        <dbReference type="ChEBI" id="CHEBI:43474"/>
        <dbReference type="ChEBI" id="CHEBI:57451"/>
        <dbReference type="ChEBI" id="CHEBI:456216"/>
        <dbReference type="EC" id="6.3.2.12"/>
    </reaction>
</comment>
<evidence type="ECO:0000256" key="3">
    <source>
        <dbReference type="ARBA" id="ARBA00005150"/>
    </source>
</evidence>
<dbReference type="InterPro" id="IPR036565">
    <property type="entry name" value="Mur-like_cat_sf"/>
</dbReference>
<evidence type="ECO:0000259" key="22">
    <source>
        <dbReference type="Pfam" id="PF02875"/>
    </source>
</evidence>
<keyword evidence="9" id="KW-0479">Metal-binding</keyword>
<evidence type="ECO:0000256" key="6">
    <source>
        <dbReference type="ARBA" id="ARBA00013025"/>
    </source>
</evidence>
<dbReference type="Proteomes" id="UP001595616">
    <property type="component" value="Unassembled WGS sequence"/>
</dbReference>